<organism evidence="1 2">
    <name type="scientific">Tuber aestivum</name>
    <name type="common">summer truffle</name>
    <dbReference type="NCBI Taxonomy" id="59557"/>
    <lineage>
        <taxon>Eukaryota</taxon>
        <taxon>Fungi</taxon>
        <taxon>Dikarya</taxon>
        <taxon>Ascomycota</taxon>
        <taxon>Pezizomycotina</taxon>
        <taxon>Pezizomycetes</taxon>
        <taxon>Pezizales</taxon>
        <taxon>Tuberaceae</taxon>
        <taxon>Tuber</taxon>
    </lineage>
</organism>
<keyword evidence="2" id="KW-1185">Reference proteome</keyword>
<dbReference type="Proteomes" id="UP001412239">
    <property type="component" value="Unassembled WGS sequence"/>
</dbReference>
<proteinExistence type="predicted"/>
<sequence length="41" mass="4509">MSSLRLIRAVIKNEATHLRTTKNSLRALRPPFFATSAVAGL</sequence>
<accession>A0A292PR48</accession>
<evidence type="ECO:0000313" key="1">
    <source>
        <dbReference type="EMBL" id="CUS09098.1"/>
    </source>
</evidence>
<name>A0A292PR48_9PEZI</name>
<protein>
    <submittedName>
        <fullName evidence="1">Uncharacterized protein</fullName>
    </submittedName>
</protein>
<evidence type="ECO:0000313" key="2">
    <source>
        <dbReference type="Proteomes" id="UP001412239"/>
    </source>
</evidence>
<dbReference type="AlphaFoldDB" id="A0A292PR48"/>
<gene>
    <name evidence="1" type="ORF">GSTUAT00006812001</name>
</gene>
<reference evidence="1" key="1">
    <citation type="submission" date="2015-10" db="EMBL/GenBank/DDBJ databases">
        <authorList>
            <person name="Regsiter A."/>
            <person name="william w."/>
        </authorList>
    </citation>
    <scope>NUCLEOTIDE SEQUENCE</scope>
    <source>
        <strain evidence="1">Montdore</strain>
    </source>
</reference>
<dbReference type="EMBL" id="LN891098">
    <property type="protein sequence ID" value="CUS09098.1"/>
    <property type="molecule type" value="Genomic_DNA"/>
</dbReference>